<evidence type="ECO:0000313" key="6">
    <source>
        <dbReference type="EMBL" id="NDY58306.1"/>
    </source>
</evidence>
<accession>A0A7K3NQ28</accession>
<dbReference type="InterPro" id="IPR000160">
    <property type="entry name" value="GGDEF_dom"/>
</dbReference>
<dbReference type="EMBL" id="JAAGRQ010000090">
    <property type="protein sequence ID" value="NDY58306.1"/>
    <property type="molecule type" value="Genomic_DNA"/>
</dbReference>
<keyword evidence="2" id="KW-0472">Membrane</keyword>
<evidence type="ECO:0000256" key="2">
    <source>
        <dbReference type="SAM" id="Phobius"/>
    </source>
</evidence>
<keyword evidence="1" id="KW-0175">Coiled coil</keyword>
<dbReference type="InterPro" id="IPR000014">
    <property type="entry name" value="PAS"/>
</dbReference>
<dbReference type="InterPro" id="IPR035965">
    <property type="entry name" value="PAS-like_dom_sf"/>
</dbReference>
<dbReference type="PROSITE" id="PS50113">
    <property type="entry name" value="PAC"/>
    <property type="match status" value="1"/>
</dbReference>
<evidence type="ECO:0000256" key="1">
    <source>
        <dbReference type="SAM" id="Coils"/>
    </source>
</evidence>
<dbReference type="PANTHER" id="PTHR44757">
    <property type="entry name" value="DIGUANYLATE CYCLASE DGCP"/>
    <property type="match status" value="1"/>
</dbReference>
<dbReference type="Gene3D" id="3.30.70.270">
    <property type="match status" value="1"/>
</dbReference>
<evidence type="ECO:0000259" key="5">
    <source>
        <dbReference type="PROSITE" id="PS50887"/>
    </source>
</evidence>
<dbReference type="SMART" id="SM00091">
    <property type="entry name" value="PAS"/>
    <property type="match status" value="1"/>
</dbReference>
<dbReference type="InterPro" id="IPR029787">
    <property type="entry name" value="Nucleotide_cyclase"/>
</dbReference>
<feature type="coiled-coil region" evidence="1">
    <location>
        <begin position="44"/>
        <end position="78"/>
    </location>
</feature>
<keyword evidence="2" id="KW-0812">Transmembrane</keyword>
<dbReference type="InterPro" id="IPR043128">
    <property type="entry name" value="Rev_trsase/Diguanyl_cyclase"/>
</dbReference>
<dbReference type="Pfam" id="PF00990">
    <property type="entry name" value="GGDEF"/>
    <property type="match status" value="1"/>
</dbReference>
<dbReference type="AlphaFoldDB" id="A0A7K3NQ28"/>
<dbReference type="NCBIfam" id="TIGR00229">
    <property type="entry name" value="sensory_box"/>
    <property type="match status" value="1"/>
</dbReference>
<reference evidence="6 7" key="1">
    <citation type="submission" date="2020-02" db="EMBL/GenBank/DDBJ databases">
        <title>Comparative genomics of sulfur disproportionating microorganisms.</title>
        <authorList>
            <person name="Ward L.M."/>
            <person name="Bertran E."/>
            <person name="Johnston D.T."/>
        </authorList>
    </citation>
    <scope>NUCLEOTIDE SEQUENCE [LARGE SCALE GENOMIC DNA]</scope>
    <source>
        <strain evidence="6 7">DSM 3696</strain>
    </source>
</reference>
<dbReference type="NCBIfam" id="TIGR00254">
    <property type="entry name" value="GGDEF"/>
    <property type="match status" value="1"/>
</dbReference>
<feature type="domain" description="PAS" evidence="3">
    <location>
        <begin position="68"/>
        <end position="123"/>
    </location>
</feature>
<dbReference type="GO" id="GO:0003824">
    <property type="term" value="F:catalytic activity"/>
    <property type="evidence" value="ECO:0007669"/>
    <property type="project" value="UniProtKB-ARBA"/>
</dbReference>
<keyword evidence="7" id="KW-1185">Reference proteome</keyword>
<evidence type="ECO:0000259" key="3">
    <source>
        <dbReference type="PROSITE" id="PS50112"/>
    </source>
</evidence>
<dbReference type="SUPFAM" id="SSF55073">
    <property type="entry name" value="Nucleotide cyclase"/>
    <property type="match status" value="1"/>
</dbReference>
<evidence type="ECO:0000313" key="7">
    <source>
        <dbReference type="Proteomes" id="UP000469724"/>
    </source>
</evidence>
<dbReference type="Pfam" id="PF13426">
    <property type="entry name" value="PAS_9"/>
    <property type="match status" value="1"/>
</dbReference>
<dbReference type="InterPro" id="IPR000700">
    <property type="entry name" value="PAS-assoc_C"/>
</dbReference>
<evidence type="ECO:0000259" key="4">
    <source>
        <dbReference type="PROSITE" id="PS50113"/>
    </source>
</evidence>
<dbReference type="InterPro" id="IPR001610">
    <property type="entry name" value="PAC"/>
</dbReference>
<dbReference type="PROSITE" id="PS50112">
    <property type="entry name" value="PAS"/>
    <property type="match status" value="1"/>
</dbReference>
<proteinExistence type="predicted"/>
<dbReference type="CDD" id="cd01949">
    <property type="entry name" value="GGDEF"/>
    <property type="match status" value="1"/>
</dbReference>
<dbReference type="SMART" id="SM00086">
    <property type="entry name" value="PAC"/>
    <property type="match status" value="1"/>
</dbReference>
<dbReference type="PROSITE" id="PS50887">
    <property type="entry name" value="GGDEF"/>
    <property type="match status" value="1"/>
</dbReference>
<name>A0A7K3NQ28_9BACT</name>
<sequence length="364" mass="40349">MLDRDLASDLSPLPRLDLPGLLTALSPYLVLAAVVLLGVAVGHLLRTRRRLERTLAEAARAKAALAESEEQFRTLAEMAAAAIFVYRDGRFLMANPAMTAITGYSRDEILAMTQMDIVHPDHRVAVMNRALARQRGEDVPDRYEVKLLTKNGETRWVDMSAGSITFQGHPASIGTAFDITERKKDQERIHFMAQHDTLTGLPNRALFADRLEQALLLARRAATRVALLFLDLDDFKPVNDTFGHAEGDLLLKETARRMRQRLREADTVGRIGGDEFVILLAPVRSATDAAQVAEEIRREIERPFDLPGGRRQISCSVGVAVFPEHGDAAMDLSKHADMAMYRAKSLGRNRVEVYREGSPEDGGG</sequence>
<dbReference type="PANTHER" id="PTHR44757:SF2">
    <property type="entry name" value="BIOFILM ARCHITECTURE MAINTENANCE PROTEIN MBAA"/>
    <property type="match status" value="1"/>
</dbReference>
<dbReference type="RefSeq" id="WP_163303379.1">
    <property type="nucleotide sequence ID" value="NZ_JAAGRQ010000090.1"/>
</dbReference>
<dbReference type="SUPFAM" id="SSF55785">
    <property type="entry name" value="PYP-like sensor domain (PAS domain)"/>
    <property type="match status" value="1"/>
</dbReference>
<feature type="domain" description="PAC" evidence="4">
    <location>
        <begin position="141"/>
        <end position="191"/>
    </location>
</feature>
<keyword evidence="2" id="KW-1133">Transmembrane helix</keyword>
<dbReference type="CDD" id="cd00130">
    <property type="entry name" value="PAS"/>
    <property type="match status" value="1"/>
</dbReference>
<gene>
    <name evidence="6" type="ORF">G3N56_16355</name>
</gene>
<comment type="caution">
    <text evidence="6">The sequence shown here is derived from an EMBL/GenBank/DDBJ whole genome shotgun (WGS) entry which is preliminary data.</text>
</comment>
<dbReference type="InterPro" id="IPR052155">
    <property type="entry name" value="Biofilm_reg_signaling"/>
</dbReference>
<protein>
    <submittedName>
        <fullName evidence="6">Diguanylate cyclase</fullName>
    </submittedName>
</protein>
<organism evidence="6 7">
    <name type="scientific">Desulfolutivibrio sulfodismutans</name>
    <dbReference type="NCBI Taxonomy" id="63561"/>
    <lineage>
        <taxon>Bacteria</taxon>
        <taxon>Pseudomonadati</taxon>
        <taxon>Thermodesulfobacteriota</taxon>
        <taxon>Desulfovibrionia</taxon>
        <taxon>Desulfovibrionales</taxon>
        <taxon>Desulfovibrionaceae</taxon>
        <taxon>Desulfolutivibrio</taxon>
    </lineage>
</organism>
<dbReference type="FunFam" id="3.30.70.270:FF:000001">
    <property type="entry name" value="Diguanylate cyclase domain protein"/>
    <property type="match status" value="1"/>
</dbReference>
<dbReference type="Gene3D" id="3.30.450.20">
    <property type="entry name" value="PAS domain"/>
    <property type="match status" value="1"/>
</dbReference>
<feature type="transmembrane region" description="Helical" evidence="2">
    <location>
        <begin position="20"/>
        <end position="45"/>
    </location>
</feature>
<dbReference type="Proteomes" id="UP000469724">
    <property type="component" value="Unassembled WGS sequence"/>
</dbReference>
<feature type="domain" description="GGDEF" evidence="5">
    <location>
        <begin position="223"/>
        <end position="356"/>
    </location>
</feature>
<dbReference type="SMART" id="SM00267">
    <property type="entry name" value="GGDEF"/>
    <property type="match status" value="1"/>
</dbReference>